<evidence type="ECO:0000313" key="3">
    <source>
        <dbReference type="EMBL" id="HGB30957.1"/>
    </source>
</evidence>
<dbReference type="EMBL" id="DTGA01000091">
    <property type="protein sequence ID" value="HGB30957.1"/>
    <property type="molecule type" value="Genomic_DNA"/>
</dbReference>
<protein>
    <submittedName>
        <fullName evidence="3">Uncharacterized protein</fullName>
    </submittedName>
</protein>
<keyword evidence="1" id="KW-0175">Coiled coil</keyword>
<reference evidence="3" key="1">
    <citation type="journal article" date="2020" name="mSystems">
        <title>Genome- and Community-Level Interaction Insights into Carbon Utilization and Element Cycling Functions of Hydrothermarchaeota in Hydrothermal Sediment.</title>
        <authorList>
            <person name="Zhou Z."/>
            <person name="Liu Y."/>
            <person name="Xu W."/>
            <person name="Pan J."/>
            <person name="Luo Z.H."/>
            <person name="Li M."/>
        </authorList>
    </citation>
    <scope>NUCLEOTIDE SEQUENCE [LARGE SCALE GENOMIC DNA]</scope>
    <source>
        <strain evidence="3">SpSt-751</strain>
    </source>
</reference>
<evidence type="ECO:0000256" key="1">
    <source>
        <dbReference type="SAM" id="Coils"/>
    </source>
</evidence>
<feature type="region of interest" description="Disordered" evidence="2">
    <location>
        <begin position="80"/>
        <end position="101"/>
    </location>
</feature>
<proteinExistence type="predicted"/>
<comment type="caution">
    <text evidence="3">The sequence shown here is derived from an EMBL/GenBank/DDBJ whole genome shotgun (WGS) entry which is preliminary data.</text>
</comment>
<name>A0A7C3SN99_9BACT</name>
<dbReference type="AlphaFoldDB" id="A0A7C3SN99"/>
<organism evidence="3">
    <name type="scientific">Dictyoglomus turgidum</name>
    <dbReference type="NCBI Taxonomy" id="513050"/>
    <lineage>
        <taxon>Bacteria</taxon>
        <taxon>Pseudomonadati</taxon>
        <taxon>Dictyoglomota</taxon>
        <taxon>Dictyoglomia</taxon>
        <taxon>Dictyoglomales</taxon>
        <taxon>Dictyoglomaceae</taxon>
        <taxon>Dictyoglomus</taxon>
    </lineage>
</organism>
<feature type="coiled-coil region" evidence="1">
    <location>
        <begin position="46"/>
        <end position="73"/>
    </location>
</feature>
<accession>A0A7C3SN99</accession>
<sequence length="101" mass="11015">MVFRIKTEIYQPDDSMEAIKSGPLYRIIPGGPGVIAGGMVTTTFVYDINKEEIKRMKEHLKSLIAELEDLESKHGQAVPGLRGIMEGAPAPVPGVHNGKRS</sequence>
<evidence type="ECO:0000256" key="2">
    <source>
        <dbReference type="SAM" id="MobiDB-lite"/>
    </source>
</evidence>
<gene>
    <name evidence="3" type="ORF">ENV35_03670</name>
</gene>